<name>A0A3B0MT04_THEAN</name>
<dbReference type="CDD" id="cd00401">
    <property type="entry name" value="SAHH"/>
    <property type="match status" value="1"/>
</dbReference>
<feature type="domain" description="S-adenosyl-L-homocysteine hydrolase NAD binding" evidence="6">
    <location>
        <begin position="245"/>
        <end position="409"/>
    </location>
</feature>
<reference evidence="8" key="1">
    <citation type="submission" date="2018-07" db="EMBL/GenBank/DDBJ databases">
        <authorList>
            <person name="Quirk P.G."/>
            <person name="Krulwich T.A."/>
        </authorList>
    </citation>
    <scope>NUCLEOTIDE SEQUENCE</scope>
    <source>
        <strain evidence="8">Anand</strain>
    </source>
</reference>
<accession>A0A3B0MT04</accession>
<evidence type="ECO:0000313" key="8">
    <source>
        <dbReference type="EMBL" id="SVP93313.1"/>
    </source>
</evidence>
<gene>
    <name evidence="8" type="ORF">TAT_000230400</name>
    <name evidence="7" type="ORF">TAV_000230500</name>
</gene>
<feature type="binding site" evidence="5">
    <location>
        <position position="403"/>
    </location>
    <ligand>
        <name>NAD(+)</name>
        <dbReference type="ChEBI" id="CHEBI:57540"/>
    </ligand>
</feature>
<dbReference type="AlphaFoldDB" id="A0A3B0MT04"/>
<dbReference type="GO" id="GO:0004013">
    <property type="term" value="F:adenosylhomocysteinase activity"/>
    <property type="evidence" value="ECO:0007669"/>
    <property type="project" value="TreeGrafter"/>
</dbReference>
<proteinExistence type="inferred from homology"/>
<dbReference type="InterPro" id="IPR042172">
    <property type="entry name" value="Adenosylhomocyst_ase-like_sf"/>
</dbReference>
<feature type="binding site" evidence="4">
    <location>
        <position position="244"/>
    </location>
    <ligand>
        <name>substrate</name>
    </ligand>
</feature>
<dbReference type="EMBL" id="UIVS01000003">
    <property type="protein sequence ID" value="SVP92509.1"/>
    <property type="molecule type" value="Genomic_DNA"/>
</dbReference>
<feature type="binding site" evidence="5">
    <location>
        <position position="298"/>
    </location>
    <ligand>
        <name>NAD(+)</name>
        <dbReference type="ChEBI" id="CHEBI:57540"/>
    </ligand>
</feature>
<organism evidence="8">
    <name type="scientific">Theileria annulata</name>
    <dbReference type="NCBI Taxonomy" id="5874"/>
    <lineage>
        <taxon>Eukaryota</taxon>
        <taxon>Sar</taxon>
        <taxon>Alveolata</taxon>
        <taxon>Apicomplexa</taxon>
        <taxon>Aconoidasida</taxon>
        <taxon>Piroplasmida</taxon>
        <taxon>Theileriidae</taxon>
        <taxon>Theileria</taxon>
    </lineage>
</organism>
<evidence type="ECO:0000256" key="4">
    <source>
        <dbReference type="PIRSR" id="PIRSR001109-1"/>
    </source>
</evidence>
<dbReference type="InterPro" id="IPR000043">
    <property type="entry name" value="Adenosylhomocysteinase-like"/>
</dbReference>
<dbReference type="InterPro" id="IPR036291">
    <property type="entry name" value="NAD(P)-bd_dom_sf"/>
</dbReference>
<dbReference type="Pfam" id="PF00670">
    <property type="entry name" value="AdoHcyase_NAD"/>
    <property type="match status" value="1"/>
</dbReference>
<evidence type="ECO:0000256" key="2">
    <source>
        <dbReference type="ARBA" id="ARBA00022563"/>
    </source>
</evidence>
<dbReference type="PANTHER" id="PTHR23420">
    <property type="entry name" value="ADENOSYLHOMOCYSTEINASE"/>
    <property type="match status" value="1"/>
</dbReference>
<dbReference type="EMBL" id="UIVT01000003">
    <property type="protein sequence ID" value="SVP93313.1"/>
    <property type="molecule type" value="Genomic_DNA"/>
</dbReference>
<dbReference type="Pfam" id="PF05221">
    <property type="entry name" value="AdoHcyase"/>
    <property type="match status" value="1"/>
</dbReference>
<dbReference type="VEuPathDB" id="PiroplasmaDB:TA05430"/>
<dbReference type="SUPFAM" id="SSF52283">
    <property type="entry name" value="Formate/glycerate dehydrogenase catalytic domain-like"/>
    <property type="match status" value="1"/>
</dbReference>
<evidence type="ECO:0000256" key="5">
    <source>
        <dbReference type="PIRSR" id="PIRSR001109-2"/>
    </source>
</evidence>
<dbReference type="SMART" id="SM00997">
    <property type="entry name" value="AdoHcyase_NAD"/>
    <property type="match status" value="1"/>
</dbReference>
<dbReference type="PIRSF" id="PIRSF001109">
    <property type="entry name" value="Ad_hcy_hydrolase"/>
    <property type="match status" value="1"/>
</dbReference>
<dbReference type="SMART" id="SM00996">
    <property type="entry name" value="AdoHcyase"/>
    <property type="match status" value="1"/>
</dbReference>
<feature type="binding site" evidence="4">
    <location>
        <position position="64"/>
    </location>
    <ligand>
        <name>substrate</name>
    </ligand>
</feature>
<feature type="binding site" evidence="4">
    <location>
        <position position="240"/>
    </location>
    <ligand>
        <name>substrate</name>
    </ligand>
</feature>
<dbReference type="PANTHER" id="PTHR23420:SF0">
    <property type="entry name" value="ADENOSYLHOMOCYSTEINASE"/>
    <property type="match status" value="1"/>
</dbReference>
<evidence type="ECO:0000259" key="6">
    <source>
        <dbReference type="SMART" id="SM00997"/>
    </source>
</evidence>
<evidence type="ECO:0000256" key="3">
    <source>
        <dbReference type="ARBA" id="ARBA00023027"/>
    </source>
</evidence>
<sequence>MLELWNDLEPWDKTYYKGDDYGDTGVFVLDLCLHECPGLVNVMKHHAHLKPFKGVQISGCLHMTKETMTFARTLVELGAVVRWCSSNPNSSNNQAIFTADKLFKGKITLFGYKGESIQEYFWCMYQSLNWADTSMPLLLVDDGCCSYNMIHYGKKLEDMYRDTGKLYDLSVLDPSDNDTRALLTFLNHLVTKKPDFFTNLVKRTVGLSEETTSGLTEMRKLYRNHGLLFPIYSTNDVVCKTKFDNNYGARYSSVDGMHRGVEGVLLGGRQVVVIGYGNTGKGVCMGFRGAGAIVKVCEADPICALQCVMDGYQVVLLEDVVETADIFVTATGCIEVIRLHHVRRMKEGAILGNIGQGDREILIHEILTDPNLEVTEVRKNVHYYKFKDLNKGVIILSYGRLYNLGCANGHPSLVMSMSFTTQFFALSQLLENKGKFDNKIHKMPKKLDEMVARYHLEFINAKLTVLTDRQCEFLGIDKDGPYKHEDYKY</sequence>
<dbReference type="GO" id="GO:0006730">
    <property type="term" value="P:one-carbon metabolic process"/>
    <property type="evidence" value="ECO:0007669"/>
    <property type="project" value="UniProtKB-KW"/>
</dbReference>
<feature type="binding site" evidence="5">
    <location>
        <position position="410"/>
    </location>
    <ligand>
        <name>NAD(+)</name>
        <dbReference type="ChEBI" id="CHEBI:57540"/>
    </ligand>
</feature>
<keyword evidence="2" id="KW-0554">One-carbon metabolism</keyword>
<evidence type="ECO:0000256" key="1">
    <source>
        <dbReference type="ARBA" id="ARBA00007122"/>
    </source>
</evidence>
<dbReference type="Gene3D" id="3.40.50.720">
    <property type="entry name" value="NAD(P)-binding Rossmann-like Domain"/>
    <property type="match status" value="1"/>
</dbReference>
<dbReference type="GO" id="GO:0033353">
    <property type="term" value="P:S-adenosylmethionine cycle"/>
    <property type="evidence" value="ECO:0007669"/>
    <property type="project" value="TreeGrafter"/>
</dbReference>
<protein>
    <submittedName>
        <fullName evidence="8">Adenosylhomocysteinase, putative</fullName>
    </submittedName>
</protein>
<comment type="similarity">
    <text evidence="1">Belongs to the adenosylhomocysteinase family.</text>
</comment>
<dbReference type="SUPFAM" id="SSF51735">
    <property type="entry name" value="NAD(P)-binding Rossmann-fold domains"/>
    <property type="match status" value="1"/>
</dbReference>
<dbReference type="InterPro" id="IPR015878">
    <property type="entry name" value="Ado_hCys_hydrolase_NAD-bd"/>
</dbReference>
<evidence type="ECO:0000313" key="7">
    <source>
        <dbReference type="EMBL" id="SVP92509.1"/>
    </source>
</evidence>
<keyword evidence="3 5" id="KW-0520">NAD</keyword>
<feature type="binding site" evidence="5">
    <location>
        <begin position="277"/>
        <end position="282"/>
    </location>
    <ligand>
        <name>NAD(+)</name>
        <dbReference type="ChEBI" id="CHEBI:57540"/>
    </ligand>
</feature>
<feature type="binding site" evidence="4">
    <location>
        <position position="142"/>
    </location>
    <ligand>
        <name>substrate</name>
    </ligand>
</feature>
<dbReference type="GO" id="GO:0005829">
    <property type="term" value="C:cytosol"/>
    <property type="evidence" value="ECO:0007669"/>
    <property type="project" value="TreeGrafter"/>
</dbReference>
<dbReference type="Gene3D" id="3.40.50.1480">
    <property type="entry name" value="Adenosylhomocysteinase-like"/>
    <property type="match status" value="1"/>
</dbReference>
<comment type="cofactor">
    <cofactor evidence="5">
        <name>NAD(+)</name>
        <dbReference type="ChEBI" id="CHEBI:57540"/>
    </cofactor>
    <text evidence="5">Binds 1 NAD(+) per subunit.</text>
</comment>
<feature type="binding site" evidence="4">
    <location>
        <position position="210"/>
    </location>
    <ligand>
        <name>substrate</name>
    </ligand>
</feature>